<dbReference type="FunFam" id="3.90.79.10:FF:000019">
    <property type="entry name" value="Thiamin pyrophosphokinase, putative"/>
    <property type="match status" value="1"/>
</dbReference>
<organism evidence="2 3">
    <name type="scientific">Coemansia erecta</name>
    <dbReference type="NCBI Taxonomy" id="147472"/>
    <lineage>
        <taxon>Eukaryota</taxon>
        <taxon>Fungi</taxon>
        <taxon>Fungi incertae sedis</taxon>
        <taxon>Zoopagomycota</taxon>
        <taxon>Kickxellomycotina</taxon>
        <taxon>Kickxellomycetes</taxon>
        <taxon>Kickxellales</taxon>
        <taxon>Kickxellaceae</taxon>
        <taxon>Coemansia</taxon>
    </lineage>
</organism>
<gene>
    <name evidence="2" type="ORF">LPJ53_003291</name>
</gene>
<dbReference type="InterPro" id="IPR000086">
    <property type="entry name" value="NUDIX_hydrolase_dom"/>
</dbReference>
<dbReference type="InterPro" id="IPR015797">
    <property type="entry name" value="NUDIX_hydrolase-like_dom_sf"/>
</dbReference>
<proteinExistence type="predicted"/>
<dbReference type="Proteomes" id="UP001149813">
    <property type="component" value="Unassembled WGS sequence"/>
</dbReference>
<sequence length="321" mass="35723">MSSDSTPNLSILEIVQQCNSMPSADILISTGNYYRFLFDDSVIGIVSSADIAALETACSQQETSRYPVVFEFNHLEKTLRFSAALSNSESRSDAVAELLARMRAEDSWASLAKWRNELYPIYAPTGDTNRVVAMVERASSYNFGIRTYGVHINGIVSGSDGVQRMWVGKRAATKQTWPGYLDQIVAGGIGNGMGVRESVIKECYEEGGIPESISQGARAAGTIQYFTRSVLGLQPETQYVYDLELPLDFVPKPTDGEVEEFYLWTIDQVVDNVRRNLFKPNCALCIIDFLIRRGYLTPENEPDYIEIIQNIHSALPFPGPK</sequence>
<feature type="domain" description="Nudix hydrolase" evidence="1">
    <location>
        <begin position="147"/>
        <end position="288"/>
    </location>
</feature>
<dbReference type="Gene3D" id="3.90.79.10">
    <property type="entry name" value="Nucleoside Triphosphate Pyrophosphohydrolase"/>
    <property type="match status" value="1"/>
</dbReference>
<protein>
    <recommendedName>
        <fullName evidence="1">Nudix hydrolase domain-containing protein</fullName>
    </recommendedName>
</protein>
<dbReference type="CDD" id="cd03676">
    <property type="entry name" value="NUDIX_Tnr3_like"/>
    <property type="match status" value="1"/>
</dbReference>
<dbReference type="EMBL" id="JANBOJ010000120">
    <property type="protein sequence ID" value="KAJ1722278.1"/>
    <property type="molecule type" value="Genomic_DNA"/>
</dbReference>
<evidence type="ECO:0000313" key="2">
    <source>
        <dbReference type="EMBL" id="KAJ1722278.1"/>
    </source>
</evidence>
<name>A0A9W8CSL5_9FUNG</name>
<dbReference type="GO" id="GO:0044715">
    <property type="term" value="F:8-oxo-dGDP phosphatase activity"/>
    <property type="evidence" value="ECO:0007669"/>
    <property type="project" value="TreeGrafter"/>
</dbReference>
<dbReference type="PANTHER" id="PTHR13622:SF8">
    <property type="entry name" value="THIAMIN PYROPHOSPHOKINASE 1"/>
    <property type="match status" value="1"/>
</dbReference>
<comment type="caution">
    <text evidence="2">The sequence shown here is derived from an EMBL/GenBank/DDBJ whole genome shotgun (WGS) entry which is preliminary data.</text>
</comment>
<dbReference type="Pfam" id="PF00293">
    <property type="entry name" value="NUDIX"/>
    <property type="match status" value="1"/>
</dbReference>
<dbReference type="OrthoDB" id="10261522at2759"/>
<keyword evidence="3" id="KW-1185">Reference proteome</keyword>
<accession>A0A9W8CSL5</accession>
<dbReference type="AlphaFoldDB" id="A0A9W8CSL5"/>
<reference evidence="2" key="1">
    <citation type="submission" date="2022-07" db="EMBL/GenBank/DDBJ databases">
        <title>Phylogenomic reconstructions and comparative analyses of Kickxellomycotina fungi.</title>
        <authorList>
            <person name="Reynolds N.K."/>
            <person name="Stajich J.E."/>
            <person name="Barry K."/>
            <person name="Grigoriev I.V."/>
            <person name="Crous P."/>
            <person name="Smith M.E."/>
        </authorList>
    </citation>
    <scope>NUCLEOTIDE SEQUENCE</scope>
    <source>
        <strain evidence="2">NBRC 32514</strain>
    </source>
</reference>
<dbReference type="PROSITE" id="PS51462">
    <property type="entry name" value="NUDIX"/>
    <property type="match status" value="1"/>
</dbReference>
<dbReference type="SUPFAM" id="SSF55811">
    <property type="entry name" value="Nudix"/>
    <property type="match status" value="1"/>
</dbReference>
<dbReference type="InterPro" id="IPR031804">
    <property type="entry name" value="DUF4743"/>
</dbReference>
<dbReference type="Pfam" id="PF15916">
    <property type="entry name" value="DUF4743"/>
    <property type="match status" value="1"/>
</dbReference>
<evidence type="ECO:0000313" key="3">
    <source>
        <dbReference type="Proteomes" id="UP001149813"/>
    </source>
</evidence>
<dbReference type="PANTHER" id="PTHR13622">
    <property type="entry name" value="THIAMIN PYROPHOSPHOKINASE"/>
    <property type="match status" value="1"/>
</dbReference>
<evidence type="ECO:0000259" key="1">
    <source>
        <dbReference type="PROSITE" id="PS51462"/>
    </source>
</evidence>